<feature type="transmembrane region" description="Helical" evidence="1">
    <location>
        <begin position="51"/>
        <end position="72"/>
    </location>
</feature>
<keyword evidence="1" id="KW-0812">Transmembrane</keyword>
<dbReference type="Pfam" id="PF14345">
    <property type="entry name" value="GDYXXLXY"/>
    <property type="match status" value="1"/>
</dbReference>
<reference evidence="3" key="1">
    <citation type="submission" date="2021-02" db="EMBL/GenBank/DDBJ databases">
        <title>Skermanella TT6 skin isolate.</title>
        <authorList>
            <person name="Lee K."/>
            <person name="Ganzorig M."/>
        </authorList>
    </citation>
    <scope>NUCLEOTIDE SEQUENCE</scope>
    <source>
        <strain evidence="3">TT6</strain>
    </source>
</reference>
<feature type="transmembrane region" description="Helical" evidence="1">
    <location>
        <begin position="179"/>
        <end position="197"/>
    </location>
</feature>
<evidence type="ECO:0000259" key="2">
    <source>
        <dbReference type="Pfam" id="PF09925"/>
    </source>
</evidence>
<accession>A0ABX7B6S8</accession>
<name>A0ABX7B6S8_9PROT</name>
<sequence length="403" mass="42320">MRHRYAGKYYVDRLREDLPRWVERGWIRAEDAESVLADAAARPRPAALPNLLALLGTVLVAMGALLFLAANWQGMGRLSKLAVLFGALWGTHGAAWAALRAGMHHFAEALLLLGVLLFGAGIMLVGQIYHLPADPPAGVLIWALGAILAAWAWPSEWAACAALALVTVWFSLAVPDSPFPVYLPFLPVWAALLPPILRMRWIVAYHAALVSLAWFILVTLVSLLSAGDAAEEDVLRLGSAIAAALIALGGVLAGSPRAAAFAVPLERLALLGLVAGASLLALPALQADPSAAGRSAWAELALTPLLVAAAGGAVVWRRDGGLLAAGAAAVVALLLADALVPPESRGIRYGIEEYFVPEGTGRALEQPAEGERIDIRVAVNRAGTPAISAILVNGEVRHEEGLF</sequence>
<dbReference type="RefSeq" id="WP_201076959.1">
    <property type="nucleotide sequence ID" value="NZ_CP067420.1"/>
</dbReference>
<organism evidence="3 4">
    <name type="scientific">Skermanella cutis</name>
    <dbReference type="NCBI Taxonomy" id="2775420"/>
    <lineage>
        <taxon>Bacteria</taxon>
        <taxon>Pseudomonadati</taxon>
        <taxon>Pseudomonadota</taxon>
        <taxon>Alphaproteobacteria</taxon>
        <taxon>Rhodospirillales</taxon>
        <taxon>Azospirillaceae</taxon>
        <taxon>Skermanella</taxon>
    </lineage>
</organism>
<feature type="transmembrane region" description="Helical" evidence="1">
    <location>
        <begin position="322"/>
        <end position="340"/>
    </location>
</feature>
<evidence type="ECO:0000313" key="4">
    <source>
        <dbReference type="Proteomes" id="UP000595197"/>
    </source>
</evidence>
<proteinExistence type="predicted"/>
<feature type="transmembrane region" description="Helical" evidence="1">
    <location>
        <begin position="110"/>
        <end position="129"/>
    </location>
</feature>
<evidence type="ECO:0000313" key="3">
    <source>
        <dbReference type="EMBL" id="QQP90086.1"/>
    </source>
</evidence>
<gene>
    <name evidence="3" type="ORF">IGS68_02085</name>
</gene>
<keyword evidence="1" id="KW-0472">Membrane</keyword>
<dbReference type="InterPro" id="IPR018677">
    <property type="entry name" value="DUF2157"/>
</dbReference>
<dbReference type="EMBL" id="CP067420">
    <property type="protein sequence ID" value="QQP90086.1"/>
    <property type="molecule type" value="Genomic_DNA"/>
</dbReference>
<protein>
    <submittedName>
        <fullName evidence="3">GDYXXLXY domain-containing protein</fullName>
    </submittedName>
</protein>
<dbReference type="Pfam" id="PF09925">
    <property type="entry name" value="DUF2157"/>
    <property type="match status" value="1"/>
</dbReference>
<feature type="transmembrane region" description="Helical" evidence="1">
    <location>
        <begin position="268"/>
        <end position="285"/>
    </location>
</feature>
<feature type="transmembrane region" description="Helical" evidence="1">
    <location>
        <begin position="141"/>
        <end position="172"/>
    </location>
</feature>
<feature type="domain" description="DUF2157" evidence="2">
    <location>
        <begin position="20"/>
        <end position="158"/>
    </location>
</feature>
<dbReference type="InterPro" id="IPR025833">
    <property type="entry name" value="GDYXXLXY"/>
</dbReference>
<evidence type="ECO:0000256" key="1">
    <source>
        <dbReference type="SAM" id="Phobius"/>
    </source>
</evidence>
<dbReference type="Proteomes" id="UP000595197">
    <property type="component" value="Chromosome"/>
</dbReference>
<keyword evidence="4" id="KW-1185">Reference proteome</keyword>
<feature type="transmembrane region" description="Helical" evidence="1">
    <location>
        <begin position="203"/>
        <end position="225"/>
    </location>
</feature>
<keyword evidence="1" id="KW-1133">Transmembrane helix</keyword>
<feature type="transmembrane region" description="Helical" evidence="1">
    <location>
        <begin position="78"/>
        <end position="98"/>
    </location>
</feature>
<feature type="transmembrane region" description="Helical" evidence="1">
    <location>
        <begin position="297"/>
        <end position="316"/>
    </location>
</feature>
<feature type="transmembrane region" description="Helical" evidence="1">
    <location>
        <begin position="237"/>
        <end position="256"/>
    </location>
</feature>